<dbReference type="EMBL" id="LUUB01000080">
    <property type="protein sequence ID" value="OAF05111.1"/>
    <property type="molecule type" value="Genomic_DNA"/>
</dbReference>
<dbReference type="STRING" id="1505087.AYJ54_21905"/>
<evidence type="ECO:0000313" key="2">
    <source>
        <dbReference type="EMBL" id="OAF05111.1"/>
    </source>
</evidence>
<dbReference type="OrthoDB" id="8018783at2"/>
<dbReference type="RefSeq" id="WP_063704484.1">
    <property type="nucleotide sequence ID" value="NZ_LUUB01000080.1"/>
</dbReference>
<feature type="compositionally biased region" description="Basic and acidic residues" evidence="1">
    <location>
        <begin position="223"/>
        <end position="240"/>
    </location>
</feature>
<proteinExistence type="predicted"/>
<feature type="compositionally biased region" description="Basic and acidic residues" evidence="1">
    <location>
        <begin position="107"/>
        <end position="119"/>
    </location>
</feature>
<evidence type="ECO:0000313" key="3">
    <source>
        <dbReference type="Proteomes" id="UP000076959"/>
    </source>
</evidence>
<reference evidence="2 3" key="1">
    <citation type="submission" date="2016-03" db="EMBL/GenBank/DDBJ databases">
        <title>Draft Genome Sequence of the Strain BR 10245 (Bradyrhizobium sp.) isolated from nodules of Centrolobium paraense.</title>
        <authorList>
            <person name="Simoes-Araujo J.L.Sr."/>
            <person name="Barauna A.C."/>
            <person name="Silva K."/>
            <person name="Zilli J.E."/>
        </authorList>
    </citation>
    <scope>NUCLEOTIDE SEQUENCE [LARGE SCALE GENOMIC DNA]</scope>
    <source>
        <strain evidence="2 3">BR 10245</strain>
    </source>
</reference>
<keyword evidence="3" id="KW-1185">Reference proteome</keyword>
<evidence type="ECO:0000256" key="1">
    <source>
        <dbReference type="SAM" id="MobiDB-lite"/>
    </source>
</evidence>
<feature type="compositionally biased region" description="Polar residues" evidence="1">
    <location>
        <begin position="156"/>
        <end position="166"/>
    </location>
</feature>
<gene>
    <name evidence="2" type="ORF">AYJ54_21905</name>
</gene>
<feature type="region of interest" description="Disordered" evidence="1">
    <location>
        <begin position="78"/>
        <end position="240"/>
    </location>
</feature>
<organism evidence="2 3">
    <name type="scientific">Bradyrhizobium centrolobii</name>
    <dbReference type="NCBI Taxonomy" id="1505087"/>
    <lineage>
        <taxon>Bacteria</taxon>
        <taxon>Pseudomonadati</taxon>
        <taxon>Pseudomonadota</taxon>
        <taxon>Alphaproteobacteria</taxon>
        <taxon>Hyphomicrobiales</taxon>
        <taxon>Nitrobacteraceae</taxon>
        <taxon>Bradyrhizobium</taxon>
    </lineage>
</organism>
<name>A0A176YEP7_9BRAD</name>
<dbReference type="Proteomes" id="UP000076959">
    <property type="component" value="Unassembled WGS sequence"/>
</dbReference>
<sequence length="240" mass="26036">MRSSETSGSMVRDPKRGFWQVLKLSTVALGIGLVMSAGAARAGDGDDDDDMTFEEKLIDNLMSGLGAKSMEKPGIEYRERSPLVVPPKLDLPPPAATEAKAAPNWPKDPDEKRRKEAIAARKKANKAKENWEAARPLTPAEMNAAKTAAPARENNDPIQPGTNGNPSLMPAELGYSGGLWGMFKGNSSEEKQFTAEPPRQSLVEPPPGYQTPSPNYAYGSGPDKSRKTYYDIMSGKEKEQ</sequence>
<protein>
    <submittedName>
        <fullName evidence="2">Uncharacterized protein</fullName>
    </submittedName>
</protein>
<comment type="caution">
    <text evidence="2">The sequence shown here is derived from an EMBL/GenBank/DDBJ whole genome shotgun (WGS) entry which is preliminary data.</text>
</comment>
<feature type="compositionally biased region" description="Low complexity" evidence="1">
    <location>
        <begin position="96"/>
        <end position="105"/>
    </location>
</feature>
<dbReference type="AlphaFoldDB" id="A0A176YEP7"/>
<accession>A0A176YEP7</accession>